<evidence type="ECO:0000313" key="1">
    <source>
        <dbReference type="EMBL" id="NOJ41542.1"/>
    </source>
</evidence>
<organism evidence="1 2">
    <name type="scientific">Bradyrhizobium australiense</name>
    <dbReference type="NCBI Taxonomy" id="2721161"/>
    <lineage>
        <taxon>Bacteria</taxon>
        <taxon>Pseudomonadati</taxon>
        <taxon>Pseudomonadota</taxon>
        <taxon>Alphaproteobacteria</taxon>
        <taxon>Hyphomicrobiales</taxon>
        <taxon>Nitrobacteraceae</taxon>
        <taxon>Bradyrhizobium</taxon>
    </lineage>
</organism>
<dbReference type="RefSeq" id="WP_171580784.1">
    <property type="nucleotide sequence ID" value="NZ_JAAVLX010000005.1"/>
</dbReference>
<name>A0A7Y4GTM7_9BRAD</name>
<dbReference type="AlphaFoldDB" id="A0A7Y4GTM7"/>
<dbReference type="Proteomes" id="UP000544122">
    <property type="component" value="Unassembled WGS sequence"/>
</dbReference>
<keyword evidence="2" id="KW-1185">Reference proteome</keyword>
<evidence type="ECO:0000313" key="2">
    <source>
        <dbReference type="Proteomes" id="UP000544122"/>
    </source>
</evidence>
<dbReference type="EMBL" id="JAAVLX010000005">
    <property type="protein sequence ID" value="NOJ41542.1"/>
    <property type="molecule type" value="Genomic_DNA"/>
</dbReference>
<gene>
    <name evidence="1" type="ORF">HCN58_18425</name>
</gene>
<comment type="caution">
    <text evidence="1">The sequence shown here is derived from an EMBL/GenBank/DDBJ whole genome shotgun (WGS) entry which is preliminary data.</text>
</comment>
<proteinExistence type="predicted"/>
<protein>
    <submittedName>
        <fullName evidence="1">Uncharacterized protein</fullName>
    </submittedName>
</protein>
<reference evidence="1 2" key="1">
    <citation type="submission" date="2020-03" db="EMBL/GenBank/DDBJ databases">
        <title>Bradyrhizobium diversity isolated from nodules of Indigofera sp.</title>
        <authorList>
            <person name="Klepa M."/>
            <person name="Helene L."/>
            <person name="Hungria M."/>
        </authorList>
    </citation>
    <scope>NUCLEOTIDE SEQUENCE [LARGE SCALE GENOMIC DNA]</scope>
    <source>
        <strain evidence="1 2">WSM 1791</strain>
    </source>
</reference>
<sequence length="63" mass="7082">MIDFAVRRDLPTAALLAWRPRTRMQNAEILKTGGINCGLNDEAEWYTCEKNSAHRAVISDTCS</sequence>
<accession>A0A7Y4GTM7</accession>